<evidence type="ECO:0000313" key="3">
    <source>
        <dbReference type="EMBL" id="PEG29172.1"/>
    </source>
</evidence>
<accession>A0A2A7MBE3</accession>
<dbReference type="GeneID" id="68879349"/>
<dbReference type="InterPro" id="IPR008875">
    <property type="entry name" value="TraX"/>
</dbReference>
<feature type="transmembrane region" description="Helical" evidence="1">
    <location>
        <begin position="236"/>
        <end position="256"/>
    </location>
</feature>
<feature type="transmembrane region" description="Helical" evidence="1">
    <location>
        <begin position="32"/>
        <end position="50"/>
    </location>
</feature>
<dbReference type="EMBL" id="PDCJ01000005">
    <property type="protein sequence ID" value="PEG29172.1"/>
    <property type="molecule type" value="Genomic_DNA"/>
</dbReference>
<dbReference type="RefSeq" id="WP_058293358.1">
    <property type="nucleotide sequence ID" value="NZ_CAKJVD010000078.1"/>
</dbReference>
<evidence type="ECO:0000256" key="1">
    <source>
        <dbReference type="SAM" id="Phobius"/>
    </source>
</evidence>
<dbReference type="Proteomes" id="UP001189143">
    <property type="component" value="Unassembled WGS sequence"/>
</dbReference>
<dbReference type="EMBL" id="CAMTCP010000244">
    <property type="protein sequence ID" value="CAI3632731.1"/>
    <property type="molecule type" value="Genomic_DNA"/>
</dbReference>
<feature type="transmembrane region" description="Helical" evidence="1">
    <location>
        <begin position="207"/>
        <end position="224"/>
    </location>
</feature>
<feature type="transmembrane region" description="Helical" evidence="1">
    <location>
        <begin position="62"/>
        <end position="80"/>
    </location>
</feature>
<feature type="transmembrane region" description="Helical" evidence="1">
    <location>
        <begin position="122"/>
        <end position="140"/>
    </location>
</feature>
<name>A0A2A7MBE3_9CLOT</name>
<dbReference type="STRING" id="137838.GCA_001458595_00368"/>
<protein>
    <submittedName>
        <fullName evidence="2">Membrane protein, TraX family</fullName>
    </submittedName>
</protein>
<feature type="transmembrane region" description="Helical" evidence="1">
    <location>
        <begin position="86"/>
        <end position="102"/>
    </location>
</feature>
<dbReference type="OrthoDB" id="9781069at2"/>
<organism evidence="3 4">
    <name type="scientific">Clostridium neonatale</name>
    <dbReference type="NCBI Taxonomy" id="137838"/>
    <lineage>
        <taxon>Bacteria</taxon>
        <taxon>Bacillati</taxon>
        <taxon>Bacillota</taxon>
        <taxon>Clostridia</taxon>
        <taxon>Eubacteriales</taxon>
        <taxon>Clostridiaceae</taxon>
        <taxon>Clostridium</taxon>
    </lineage>
</organism>
<reference evidence="2" key="2">
    <citation type="submission" date="2022-10" db="EMBL/GenBank/DDBJ databases">
        <authorList>
            <person name="Aires J."/>
            <person name="Mesa V."/>
        </authorList>
    </citation>
    <scope>NUCLEOTIDE SEQUENCE</scope>
    <source>
        <strain evidence="2">Clostridium neonatale JD116</strain>
    </source>
</reference>
<feature type="transmembrane region" description="Helical" evidence="1">
    <location>
        <begin position="146"/>
        <end position="171"/>
    </location>
</feature>
<evidence type="ECO:0000313" key="4">
    <source>
        <dbReference type="Proteomes" id="UP000220840"/>
    </source>
</evidence>
<gene>
    <name evidence="2" type="ORF">CNEO2_460007</name>
    <name evidence="3" type="ORF">CQ394_19845</name>
</gene>
<sequence>MTSTTIKIIALILMLIDHIAEFIPGIPIWFHWIGRLSAPLFIYTMVWGLHYTHDRRKYLKRIYFFGSAMAVGDLILNNIIKNPYAPITNNIFVMFFLIGVIVSIKEYKKENPIEGKKMMRKFIIFQILSTIICILGMIFVPLRASIMLFSALLPNLIFCEGSFIFVFLGVLMYYFKDTKLNTIKSYGIFCIIYFLLTLAGGHDLNHLLFVDYQWMMIAALPFMLCYNGKKGTGLKYLFYFFYPIHIAILYLVGNFLF</sequence>
<keyword evidence="1" id="KW-0812">Transmembrane</keyword>
<proteinExistence type="predicted"/>
<keyword evidence="1" id="KW-0472">Membrane</keyword>
<feature type="transmembrane region" description="Helical" evidence="1">
    <location>
        <begin position="183"/>
        <end position="201"/>
    </location>
</feature>
<keyword evidence="4" id="KW-1185">Reference proteome</keyword>
<dbReference type="AlphaFoldDB" id="A0A2A7MBE3"/>
<keyword evidence="1" id="KW-1133">Transmembrane helix</keyword>
<dbReference type="Pfam" id="PF05857">
    <property type="entry name" value="TraX"/>
    <property type="match status" value="1"/>
</dbReference>
<comment type="caution">
    <text evidence="3">The sequence shown here is derived from an EMBL/GenBank/DDBJ whole genome shotgun (WGS) entry which is preliminary data.</text>
</comment>
<evidence type="ECO:0000313" key="2">
    <source>
        <dbReference type="EMBL" id="CAI3632731.1"/>
    </source>
</evidence>
<dbReference type="Proteomes" id="UP000220840">
    <property type="component" value="Unassembled WGS sequence"/>
</dbReference>
<reference evidence="3 4" key="1">
    <citation type="submission" date="2017-10" db="EMBL/GenBank/DDBJ databases">
        <title>Effective Description of Clostridium neonatale sp. nov. linked to necrotizing enterocolitis in neonates and a clarification of species assignable to the genus Clostridium (Prazmowski 1880) emend. Lawson and Rainey 2016.</title>
        <authorList>
            <person name="Bernard K."/>
            <person name="Burdz T."/>
            <person name="Wiebe D."/>
            <person name="Balcewich B."/>
            <person name="Alfa M."/>
            <person name="Bernier A.-M."/>
        </authorList>
    </citation>
    <scope>NUCLEOTIDE SEQUENCE [LARGE SCALE GENOMIC DNA]</scope>
    <source>
        <strain evidence="3 4">LCDC99A005</strain>
    </source>
</reference>